<name>A0A7I8KAW9_SPIIN</name>
<dbReference type="Proteomes" id="UP000663760">
    <property type="component" value="Chromosome 4"/>
</dbReference>
<feature type="region of interest" description="Disordered" evidence="1">
    <location>
        <begin position="167"/>
        <end position="202"/>
    </location>
</feature>
<evidence type="ECO:0000256" key="1">
    <source>
        <dbReference type="SAM" id="MobiDB-lite"/>
    </source>
</evidence>
<evidence type="ECO:0000313" key="2">
    <source>
        <dbReference type="EMBL" id="CAA7394927.1"/>
    </source>
</evidence>
<organism evidence="2 3">
    <name type="scientific">Spirodela intermedia</name>
    <name type="common">Intermediate duckweed</name>
    <dbReference type="NCBI Taxonomy" id="51605"/>
    <lineage>
        <taxon>Eukaryota</taxon>
        <taxon>Viridiplantae</taxon>
        <taxon>Streptophyta</taxon>
        <taxon>Embryophyta</taxon>
        <taxon>Tracheophyta</taxon>
        <taxon>Spermatophyta</taxon>
        <taxon>Magnoliopsida</taxon>
        <taxon>Liliopsida</taxon>
        <taxon>Araceae</taxon>
        <taxon>Lemnoideae</taxon>
        <taxon>Spirodela</taxon>
    </lineage>
</organism>
<reference evidence="2" key="1">
    <citation type="submission" date="2020-02" db="EMBL/GenBank/DDBJ databases">
        <authorList>
            <person name="Scholz U."/>
            <person name="Mascher M."/>
            <person name="Fiebig A."/>
        </authorList>
    </citation>
    <scope>NUCLEOTIDE SEQUENCE</scope>
</reference>
<protein>
    <submittedName>
        <fullName evidence="2">Uncharacterized protein</fullName>
    </submittedName>
</protein>
<accession>A0A7I8KAW9</accession>
<dbReference type="OrthoDB" id="676555at2759"/>
<proteinExistence type="predicted"/>
<dbReference type="Pfam" id="PF14009">
    <property type="entry name" value="PADRE"/>
    <property type="match status" value="1"/>
</dbReference>
<evidence type="ECO:0000313" key="3">
    <source>
        <dbReference type="Proteomes" id="UP000663760"/>
    </source>
</evidence>
<dbReference type="EMBL" id="LR746267">
    <property type="protein sequence ID" value="CAA7394927.1"/>
    <property type="molecule type" value="Genomic_DNA"/>
</dbReference>
<dbReference type="AlphaFoldDB" id="A0A7I8KAW9"/>
<gene>
    <name evidence="2" type="ORF">SI8410_04005588</name>
</gene>
<dbReference type="PANTHER" id="PTHR33148">
    <property type="entry name" value="PLASTID MOVEMENT IMPAIRED PROTEIN-RELATED"/>
    <property type="match status" value="1"/>
</dbReference>
<keyword evidence="3" id="KW-1185">Reference proteome</keyword>
<dbReference type="InterPro" id="IPR025322">
    <property type="entry name" value="PADRE_dom"/>
</dbReference>
<sequence>MGNSIGRKRTAKVMKVDGSTTNVRPPATAREVLRDHAGHVIMESEQVKQLGFQAQPLDLEAPLKPGKLYFLFELPKAPPAAARGPARRVKSAIAGISAADRLEGLKLTRRSSSDVSYFPVAGSSAAADDGGSRRTVRIRLPKAEVARLIEESRDAAEAAQKMVELVGAASGSSSSSGELPATKKEKRTRFTEPPLDDDRRAS</sequence>
<feature type="compositionally biased region" description="Low complexity" evidence="1">
    <location>
        <begin position="167"/>
        <end position="177"/>
    </location>
</feature>
<dbReference type="PANTHER" id="PTHR33148:SF3">
    <property type="entry name" value="DUF4228 DOMAIN PROTEIN"/>
    <property type="match status" value="1"/>
</dbReference>